<dbReference type="EMBL" id="JAGYPE020000045">
    <property type="protein sequence ID" value="MCH6267905.1"/>
    <property type="molecule type" value="Genomic_DNA"/>
</dbReference>
<sequence length="82" mass="8922">MAKSTKSKWLLGVTGTALTAFVITQIGTNPGNKGSIVNDLSVTKSMSKEEREYAKLDWSNFVINGESVSGGVRQSDRQTRRS</sequence>
<evidence type="ECO:0000313" key="2">
    <source>
        <dbReference type="EMBL" id="MCH6267905.1"/>
    </source>
</evidence>
<reference evidence="1" key="1">
    <citation type="submission" date="2021-05" db="EMBL/GenBank/DDBJ databases">
        <title>Novel Bacillus species.</title>
        <authorList>
            <person name="Liu G."/>
        </authorList>
    </citation>
    <scope>NUCLEOTIDE SEQUENCE</scope>
    <source>
        <strain evidence="1 3">FJAT-50051</strain>
    </source>
</reference>
<organism evidence="1">
    <name type="scientific">Neobacillus citreus</name>
    <dbReference type="NCBI Taxonomy" id="2833578"/>
    <lineage>
        <taxon>Bacteria</taxon>
        <taxon>Bacillati</taxon>
        <taxon>Bacillota</taxon>
        <taxon>Bacilli</taxon>
        <taxon>Bacillales</taxon>
        <taxon>Bacillaceae</taxon>
        <taxon>Neobacillus</taxon>
    </lineage>
</organism>
<evidence type="ECO:0000313" key="1">
    <source>
        <dbReference type="EMBL" id="MBS4185475.1"/>
    </source>
</evidence>
<keyword evidence="3" id="KW-1185">Reference proteome</keyword>
<comment type="caution">
    <text evidence="1">The sequence shown here is derived from an EMBL/GenBank/DDBJ whole genome shotgun (WGS) entry which is preliminary data.</text>
</comment>
<dbReference type="EMBL" id="JAGYPE010000005">
    <property type="protein sequence ID" value="MBS4185475.1"/>
    <property type="molecule type" value="Genomic_DNA"/>
</dbReference>
<protein>
    <submittedName>
        <fullName evidence="1">Uncharacterized protein</fullName>
    </submittedName>
</protein>
<accession>A0A942T362</accession>
<proteinExistence type="predicted"/>
<dbReference type="AlphaFoldDB" id="A0A942T362"/>
<dbReference type="Proteomes" id="UP000677265">
    <property type="component" value="Unassembled WGS sequence"/>
</dbReference>
<dbReference type="RefSeq" id="WP_213145262.1">
    <property type="nucleotide sequence ID" value="NZ_JAGYPE020000045.1"/>
</dbReference>
<evidence type="ECO:0000313" key="3">
    <source>
        <dbReference type="Proteomes" id="UP000677265"/>
    </source>
</evidence>
<name>A0A942T362_9BACI</name>
<gene>
    <name evidence="2" type="ORF">KHB02_020480</name>
    <name evidence="1" type="ORF">KHB02_29245</name>
</gene>